<dbReference type="PROSITE" id="PS50883">
    <property type="entry name" value="EAL"/>
    <property type="match status" value="1"/>
</dbReference>
<evidence type="ECO:0000313" key="2">
    <source>
        <dbReference type="EMBL" id="EQB10371.1"/>
    </source>
</evidence>
<dbReference type="Gene3D" id="3.20.20.450">
    <property type="entry name" value="EAL domain"/>
    <property type="match status" value="1"/>
</dbReference>
<reference evidence="2 3" key="1">
    <citation type="journal article" date="2013" name="Genome Announc.">
        <title>Draft Genome Sequence of Sphingobium quisquiliarum Strain P25T, a Novel Hexachlorocyclohexane (HCH)-Degrading Bacterium Isolated from an HCH Dumpsite.</title>
        <authorList>
            <person name="Kumar Singh A."/>
            <person name="Sangwan N."/>
            <person name="Sharma A."/>
            <person name="Gupta V."/>
            <person name="Khurana J.P."/>
            <person name="Lal R."/>
        </authorList>
    </citation>
    <scope>NUCLEOTIDE SEQUENCE [LARGE SCALE GENOMIC DNA]</scope>
    <source>
        <strain evidence="2 3">P25</strain>
    </source>
</reference>
<feature type="domain" description="EAL" evidence="1">
    <location>
        <begin position="150"/>
        <end position="405"/>
    </location>
</feature>
<sequence length="428" mass="46932">MQTATAHRTGQLMVISLNNYLAVEAAYGAEAARNAMEHLRRTAERHFGRATLRSVHRHEMQLLVSHAPLRCLPGRSAAETLCSVLMEQPYRWGDEEILLFVSAASAAVSAMEDPLDDSLAEARGRLALSCLQGAQIFSRSHEAVAQYRKDMAAAAGLMRLVRRGAAFFTWRPVAQPDDPGLILYYEAMLRRVGHMGEQIDCADGYAALDRLGMAYLLDRRMLSDVIDELEGDPAACLNVAISSQSLSLNLLGEETGWNDMIERLKRDPGLARRLVIEIADNGGMPHFRDAVAFVRGLRELGVRIAIGRFGSGHASIGQLMALSPDAIKIDSAFMHTAYQSGRNRARVSHLIGLARTMSPIVILDGVESPWHLHIAREEEAQWVAGSHLGRPSLRRGWLNAGYSATVASLTAFNSAFQAADSRGQRLPN</sequence>
<name>T0H217_9SPHN</name>
<protein>
    <recommendedName>
        <fullName evidence="1">EAL domain-containing protein</fullName>
    </recommendedName>
</protein>
<comment type="caution">
    <text evidence="2">The sequence shown here is derived from an EMBL/GenBank/DDBJ whole genome shotgun (WGS) entry which is preliminary data.</text>
</comment>
<dbReference type="CDD" id="cd01948">
    <property type="entry name" value="EAL"/>
    <property type="match status" value="1"/>
</dbReference>
<gene>
    <name evidence="2" type="ORF">L288_04140</name>
</gene>
<dbReference type="PANTHER" id="PTHR33121">
    <property type="entry name" value="CYCLIC DI-GMP PHOSPHODIESTERASE PDEF"/>
    <property type="match status" value="1"/>
</dbReference>
<dbReference type="InterPro" id="IPR035919">
    <property type="entry name" value="EAL_sf"/>
</dbReference>
<dbReference type="AlphaFoldDB" id="T0H217"/>
<dbReference type="RefSeq" id="WP_021237130.1">
    <property type="nucleotide sequence ID" value="NZ_ATHO01000033.1"/>
</dbReference>
<dbReference type="EMBL" id="ATHO01000033">
    <property type="protein sequence ID" value="EQB10371.1"/>
    <property type="molecule type" value="Genomic_DNA"/>
</dbReference>
<dbReference type="Proteomes" id="UP000015525">
    <property type="component" value="Unassembled WGS sequence"/>
</dbReference>
<dbReference type="SMART" id="SM00052">
    <property type="entry name" value="EAL"/>
    <property type="match status" value="1"/>
</dbReference>
<evidence type="ECO:0000259" key="1">
    <source>
        <dbReference type="PROSITE" id="PS50883"/>
    </source>
</evidence>
<dbReference type="PATRIC" id="fig|1329909.3.peg.790"/>
<dbReference type="InterPro" id="IPR001633">
    <property type="entry name" value="EAL_dom"/>
</dbReference>
<dbReference type="InterPro" id="IPR050706">
    <property type="entry name" value="Cyclic-di-GMP_PDE-like"/>
</dbReference>
<proteinExistence type="predicted"/>
<accession>T0H217</accession>
<organism evidence="2 3">
    <name type="scientific">Sphingobium quisquiliarum P25</name>
    <dbReference type="NCBI Taxonomy" id="1329909"/>
    <lineage>
        <taxon>Bacteria</taxon>
        <taxon>Pseudomonadati</taxon>
        <taxon>Pseudomonadota</taxon>
        <taxon>Alphaproteobacteria</taxon>
        <taxon>Sphingomonadales</taxon>
        <taxon>Sphingomonadaceae</taxon>
        <taxon>Sphingobium</taxon>
    </lineage>
</organism>
<dbReference type="Pfam" id="PF00563">
    <property type="entry name" value="EAL"/>
    <property type="match status" value="1"/>
</dbReference>
<dbReference type="SUPFAM" id="SSF141868">
    <property type="entry name" value="EAL domain-like"/>
    <property type="match status" value="1"/>
</dbReference>
<dbReference type="GO" id="GO:0071111">
    <property type="term" value="F:cyclic-guanylate-specific phosphodiesterase activity"/>
    <property type="evidence" value="ECO:0007669"/>
    <property type="project" value="InterPro"/>
</dbReference>
<dbReference type="PANTHER" id="PTHR33121:SF23">
    <property type="entry name" value="CYCLIC DI-GMP PHOSPHODIESTERASE PDEB"/>
    <property type="match status" value="1"/>
</dbReference>
<evidence type="ECO:0000313" key="3">
    <source>
        <dbReference type="Proteomes" id="UP000015525"/>
    </source>
</evidence>
<keyword evidence="3" id="KW-1185">Reference proteome</keyword>